<dbReference type="AlphaFoldDB" id="A0A3B0YES0"/>
<dbReference type="InterPro" id="IPR053924">
    <property type="entry name" value="RecX_HTH_2nd"/>
</dbReference>
<dbReference type="InterPro" id="IPR003783">
    <property type="entry name" value="Regulatory_RecX"/>
</dbReference>
<organism evidence="7">
    <name type="scientific">hydrothermal vent metagenome</name>
    <dbReference type="NCBI Taxonomy" id="652676"/>
    <lineage>
        <taxon>unclassified sequences</taxon>
        <taxon>metagenomes</taxon>
        <taxon>ecological metagenomes</taxon>
    </lineage>
</organism>
<feature type="domain" description="RecX third three-helical" evidence="6">
    <location>
        <begin position="79"/>
        <end position="120"/>
    </location>
</feature>
<sequence>MHRKLLSRHFDALEIAAAIELLVRDDILSDERFADNYVRSRVERGFGPLKIRAELRERGVDRDLIGESVDVYNHEWPSKALAARNKRFGEDTPDDWDERGKQTRFLAARGFSQEHIHAVLGEDD</sequence>
<comment type="subcellular location">
    <subcellularLocation>
        <location evidence="1">Cytoplasm</location>
    </subcellularLocation>
</comment>
<dbReference type="Gene3D" id="1.10.10.10">
    <property type="entry name" value="Winged helix-like DNA-binding domain superfamily/Winged helix DNA-binding domain"/>
    <property type="match status" value="2"/>
</dbReference>
<reference evidence="7" key="1">
    <citation type="submission" date="2018-06" db="EMBL/GenBank/DDBJ databases">
        <authorList>
            <person name="Zhirakovskaya E."/>
        </authorList>
    </citation>
    <scope>NUCLEOTIDE SEQUENCE</scope>
</reference>
<comment type="similarity">
    <text evidence="2">Belongs to the RecX family.</text>
</comment>
<proteinExistence type="inferred from homology"/>
<dbReference type="InterPro" id="IPR036388">
    <property type="entry name" value="WH-like_DNA-bd_sf"/>
</dbReference>
<evidence type="ECO:0000259" key="6">
    <source>
        <dbReference type="Pfam" id="PF21981"/>
    </source>
</evidence>
<gene>
    <name evidence="7" type="ORF">MNBD_GAMMA12-2011</name>
</gene>
<dbReference type="Pfam" id="PF02631">
    <property type="entry name" value="RecX_HTH2"/>
    <property type="match status" value="1"/>
</dbReference>
<evidence type="ECO:0000259" key="5">
    <source>
        <dbReference type="Pfam" id="PF02631"/>
    </source>
</evidence>
<accession>A0A3B0YES0</accession>
<evidence type="ECO:0000256" key="1">
    <source>
        <dbReference type="ARBA" id="ARBA00004496"/>
    </source>
</evidence>
<feature type="domain" description="RecX second three-helical" evidence="5">
    <location>
        <begin position="29"/>
        <end position="67"/>
    </location>
</feature>
<dbReference type="PANTHER" id="PTHR33602:SF1">
    <property type="entry name" value="REGULATORY PROTEIN RECX FAMILY PROTEIN"/>
    <property type="match status" value="1"/>
</dbReference>
<protein>
    <recommendedName>
        <fullName evidence="3">Regulatory protein RecX</fullName>
    </recommendedName>
</protein>
<dbReference type="PANTHER" id="PTHR33602">
    <property type="entry name" value="REGULATORY PROTEIN RECX FAMILY PROTEIN"/>
    <property type="match status" value="1"/>
</dbReference>
<evidence type="ECO:0000256" key="2">
    <source>
        <dbReference type="ARBA" id="ARBA00009695"/>
    </source>
</evidence>
<keyword evidence="4" id="KW-0963">Cytoplasm</keyword>
<evidence type="ECO:0000256" key="4">
    <source>
        <dbReference type="ARBA" id="ARBA00022490"/>
    </source>
</evidence>
<dbReference type="EMBL" id="UOFL01000077">
    <property type="protein sequence ID" value="VAW75270.1"/>
    <property type="molecule type" value="Genomic_DNA"/>
</dbReference>
<name>A0A3B0YES0_9ZZZZ</name>
<dbReference type="GO" id="GO:0006282">
    <property type="term" value="P:regulation of DNA repair"/>
    <property type="evidence" value="ECO:0007669"/>
    <property type="project" value="InterPro"/>
</dbReference>
<evidence type="ECO:0000313" key="7">
    <source>
        <dbReference type="EMBL" id="VAW75270.1"/>
    </source>
</evidence>
<dbReference type="GO" id="GO:0005737">
    <property type="term" value="C:cytoplasm"/>
    <property type="evidence" value="ECO:0007669"/>
    <property type="project" value="UniProtKB-SubCell"/>
</dbReference>
<dbReference type="InterPro" id="IPR053925">
    <property type="entry name" value="RecX_HTH_3rd"/>
</dbReference>
<evidence type="ECO:0000256" key="3">
    <source>
        <dbReference type="ARBA" id="ARBA00018111"/>
    </source>
</evidence>
<dbReference type="Pfam" id="PF21981">
    <property type="entry name" value="RecX_HTH3"/>
    <property type="match status" value="1"/>
</dbReference>